<comment type="subcellular location">
    <subcellularLocation>
        <location evidence="1">Nucleus</location>
        <location evidence="1">Nucleolus</location>
    </subcellularLocation>
</comment>
<keyword evidence="7" id="KW-1185">Reference proteome</keyword>
<dbReference type="PANTHER" id="PTHR14150:SF12">
    <property type="entry name" value="U3 SMALL NUCLEOLAR RNA-ASSOCIATED PROTEIN 14 HOMOLOG A"/>
    <property type="match status" value="1"/>
</dbReference>
<reference evidence="6" key="1">
    <citation type="submission" date="2021-03" db="EMBL/GenBank/DDBJ databases">
        <title>Chromosome level genome of the anhydrobiotic midge Polypedilum vanderplanki.</title>
        <authorList>
            <person name="Yoshida Y."/>
            <person name="Kikawada T."/>
            <person name="Gusev O."/>
        </authorList>
    </citation>
    <scope>NUCLEOTIDE SEQUENCE</scope>
    <source>
        <strain evidence="6">NIAS01</strain>
        <tissue evidence="6">Whole body or cell culture</tissue>
    </source>
</reference>
<evidence type="ECO:0008006" key="8">
    <source>
        <dbReference type="Google" id="ProtNLM"/>
    </source>
</evidence>
<accession>A0A9J6BSF3</accession>
<dbReference type="InterPro" id="IPR006709">
    <property type="entry name" value="SSU_processome_Utp14"/>
</dbReference>
<evidence type="ECO:0000256" key="4">
    <source>
        <dbReference type="ARBA" id="ARBA00023242"/>
    </source>
</evidence>
<dbReference type="OrthoDB" id="277439at2759"/>
<feature type="region of interest" description="Disordered" evidence="5">
    <location>
        <begin position="382"/>
        <end position="440"/>
    </location>
</feature>
<evidence type="ECO:0000313" key="7">
    <source>
        <dbReference type="Proteomes" id="UP001107558"/>
    </source>
</evidence>
<evidence type="ECO:0000256" key="3">
    <source>
        <dbReference type="ARBA" id="ARBA00022553"/>
    </source>
</evidence>
<dbReference type="PANTHER" id="PTHR14150">
    <property type="entry name" value="U3 SMALL NUCLEOLAR RNA-ASSOCIATED PROTEIN 14"/>
    <property type="match status" value="1"/>
</dbReference>
<dbReference type="Pfam" id="PF04615">
    <property type="entry name" value="Utp14"/>
    <property type="match status" value="1"/>
</dbReference>
<gene>
    <name evidence="6" type="ORF">PVAND_002753</name>
</gene>
<dbReference type="AlphaFoldDB" id="A0A9J6BSF3"/>
<dbReference type="GO" id="GO:0032040">
    <property type="term" value="C:small-subunit processome"/>
    <property type="evidence" value="ECO:0007669"/>
    <property type="project" value="InterPro"/>
</dbReference>
<evidence type="ECO:0000256" key="1">
    <source>
        <dbReference type="ARBA" id="ARBA00004604"/>
    </source>
</evidence>
<sequence>MSSDEETEVISSSHKKLLSEINDIVKFQHIKKPKRSEPAIKNDEFHLVKTKNLLDNEKAEEGAKKRDKKSVSIQSVANIVRKTPTQKKISNQFQDTFKQSKVLNKPLEKVYAERIQRSVGYENVKTSLSRWDAIVTKNKNADQLRFPIIQEKAPVEHKKALDFSQFRYKTQMMKEMEEIHNQCFPKLSENESNEPSSELLTLEEMKERRKELARLKLRESHQIAKKRLQGKIKSKKYHRLKKKEEMKKKLKEFEELKISNPEAALKELEKIEKERVKERASLRHKNTGTWAKSMKIRAQYDTTAKKELEAQLALGRELTQKDKQSDSTDSDEDEVSTTINDTKDTENPWLSNNDNKEIDPLDDIFSGYRKFWKQKNENEEALQRLKKASASNRQDDDQEQEEMSLHSNQEEASIGQGSDSESDDSSESDGDETNASNFINDLFDAAEEKIEEKLESKIKNLKPHLMEADAVKTKNHKETVKGKKRKRNFDVNDPRYLEFSRETKLGDIDEALMEGKETDEREVLPPSKKVLNEIKTIKSQKKAFMRGTTDEIDPNAFLVVKSKHLITALPKNQEFDEIDEEEELENLQSANKMSLAEAFENDDIIDDFVAELEEEEKAQQKDDNSVLPGWGSWGGEGVKNVEKSKKTVPIVKKKDRVIINTKVNDKLKKHLISALPFPFTTIKDFQASMRYPIGKDFVPAAAHSKLTESSFVTKAGTIIEPMTEEVLVQSNTKHKRKKGKFIKRKK</sequence>
<evidence type="ECO:0000256" key="5">
    <source>
        <dbReference type="SAM" id="MobiDB-lite"/>
    </source>
</evidence>
<comment type="similarity">
    <text evidence="2">Belongs to the UTP14 family.</text>
</comment>
<comment type="caution">
    <text evidence="6">The sequence shown here is derived from an EMBL/GenBank/DDBJ whole genome shotgun (WGS) entry which is preliminary data.</text>
</comment>
<feature type="region of interest" description="Disordered" evidence="5">
    <location>
        <begin position="311"/>
        <end position="360"/>
    </location>
</feature>
<keyword evidence="3" id="KW-0597">Phosphoprotein</keyword>
<dbReference type="EMBL" id="JADBJN010000003">
    <property type="protein sequence ID" value="KAG5672640.1"/>
    <property type="molecule type" value="Genomic_DNA"/>
</dbReference>
<proteinExistence type="inferred from homology"/>
<protein>
    <recommendedName>
        <fullName evidence="8">U3 small nucleolar RNA-associated protein 14 homolog A</fullName>
    </recommendedName>
</protein>
<dbReference type="Proteomes" id="UP001107558">
    <property type="component" value="Chromosome 3"/>
</dbReference>
<organism evidence="6 7">
    <name type="scientific">Polypedilum vanderplanki</name>
    <name type="common">Sleeping chironomid midge</name>
    <dbReference type="NCBI Taxonomy" id="319348"/>
    <lineage>
        <taxon>Eukaryota</taxon>
        <taxon>Metazoa</taxon>
        <taxon>Ecdysozoa</taxon>
        <taxon>Arthropoda</taxon>
        <taxon>Hexapoda</taxon>
        <taxon>Insecta</taxon>
        <taxon>Pterygota</taxon>
        <taxon>Neoptera</taxon>
        <taxon>Endopterygota</taxon>
        <taxon>Diptera</taxon>
        <taxon>Nematocera</taxon>
        <taxon>Chironomoidea</taxon>
        <taxon>Chironomidae</taxon>
        <taxon>Chironominae</taxon>
        <taxon>Polypedilum</taxon>
        <taxon>Polypedilum</taxon>
    </lineage>
</organism>
<feature type="compositionally biased region" description="Acidic residues" evidence="5">
    <location>
        <begin position="420"/>
        <end position="432"/>
    </location>
</feature>
<keyword evidence="4" id="KW-0539">Nucleus</keyword>
<dbReference type="GO" id="GO:0006364">
    <property type="term" value="P:rRNA processing"/>
    <property type="evidence" value="ECO:0007669"/>
    <property type="project" value="InterPro"/>
</dbReference>
<evidence type="ECO:0000256" key="2">
    <source>
        <dbReference type="ARBA" id="ARBA00007774"/>
    </source>
</evidence>
<evidence type="ECO:0000313" key="6">
    <source>
        <dbReference type="EMBL" id="KAG5672640.1"/>
    </source>
</evidence>
<name>A0A9J6BSF3_POLVA</name>